<comment type="caution">
    <text evidence="3">The sequence shown here is derived from an EMBL/GenBank/DDBJ whole genome shotgun (WGS) entry which is preliminary data.</text>
</comment>
<reference evidence="3 4" key="1">
    <citation type="submission" date="2020-04" db="EMBL/GenBank/DDBJ databases">
        <title>MicrobeNet Type strains.</title>
        <authorList>
            <person name="Nicholson A.C."/>
        </authorList>
    </citation>
    <scope>NUCLEOTIDE SEQUENCE [LARGE SCALE GENOMIC DNA]</scope>
    <source>
        <strain evidence="3 4">JCM 12354</strain>
    </source>
</reference>
<evidence type="ECO:0000256" key="2">
    <source>
        <dbReference type="SAM" id="Phobius"/>
    </source>
</evidence>
<dbReference type="Pfam" id="PF09913">
    <property type="entry name" value="DUF2142"/>
    <property type="match status" value="1"/>
</dbReference>
<feature type="transmembrane region" description="Helical" evidence="2">
    <location>
        <begin position="283"/>
        <end position="313"/>
    </location>
</feature>
<feature type="compositionally biased region" description="Basic and acidic residues" evidence="1">
    <location>
        <begin position="1"/>
        <end position="14"/>
    </location>
</feature>
<keyword evidence="4" id="KW-1185">Reference proteome</keyword>
<keyword evidence="2" id="KW-0812">Transmembrane</keyword>
<feature type="transmembrane region" description="Helical" evidence="2">
    <location>
        <begin position="553"/>
        <end position="573"/>
    </location>
</feature>
<feature type="compositionally biased region" description="Low complexity" evidence="1">
    <location>
        <begin position="52"/>
        <end position="81"/>
    </location>
</feature>
<name>A0A846XSC2_9NOCA</name>
<feature type="transmembrane region" description="Helical" evidence="2">
    <location>
        <begin position="259"/>
        <end position="276"/>
    </location>
</feature>
<sequence>MTTRADNEAGEQKNQDSASATAADADNSTATATDEPGTAAESRSTPAELPGAAAEPSSITAETSSTTAAPPSATPAGPGASEADDAGDAARDPARHGVFQRAWFGLNQHFGAAAAAFVVVAGIFGIVFAAITPPFWGHDEITQFGRAYQVAHGGITPERIVDDRGISYGGQIPVSIDAMMGYAFSDYNSRPPEPAPMAAESGAYDRLGAAPVTTSDTKQMWFTNTAAYSPVAYVPAALGIRIAEATGLDVNGMVLTTRLAGLLAYLVLVGFALRALRGFRIQWLAFTVAVLPIAIFQAGTVTADTITNALAILVSCLLVKGVFLDSRLTKTEVVAALATTLALPLSKPTYVILAMLVVLIPARQYGFGKILRWLPWCFAVLGAALFAVWMKIAAPTTDGMGLMRKQAEWDSVRPDDQLSGILSDPPHFVNVFIDSIWYRDEKWFTQFFGELGFSYIDVPATTILACLLALAVSIGIADRLTGNRWRTWAVLLTVAASVAMVYVTLYMSFTPVDYWLIDGVQGRYFVPLAIAGFAVLLRWMPLRLTDARGVTPLRGPAITIVVATAVALAAAAIKYNVMVWG</sequence>
<feature type="transmembrane region" description="Helical" evidence="2">
    <location>
        <begin position="110"/>
        <end position="131"/>
    </location>
</feature>
<gene>
    <name evidence="3" type="ORF">HGA08_07170</name>
</gene>
<keyword evidence="2" id="KW-0472">Membrane</keyword>
<feature type="compositionally biased region" description="Low complexity" evidence="1">
    <location>
        <begin position="16"/>
        <end position="34"/>
    </location>
</feature>
<dbReference type="InterPro" id="IPR018674">
    <property type="entry name" value="DUF2142_membrane"/>
</dbReference>
<evidence type="ECO:0000313" key="3">
    <source>
        <dbReference type="EMBL" id="NKY49993.1"/>
    </source>
</evidence>
<feature type="transmembrane region" description="Helical" evidence="2">
    <location>
        <begin position="524"/>
        <end position="541"/>
    </location>
</feature>
<dbReference type="Proteomes" id="UP000565711">
    <property type="component" value="Unassembled WGS sequence"/>
</dbReference>
<proteinExistence type="predicted"/>
<evidence type="ECO:0000313" key="4">
    <source>
        <dbReference type="Proteomes" id="UP000565711"/>
    </source>
</evidence>
<feature type="transmembrane region" description="Helical" evidence="2">
    <location>
        <begin position="333"/>
        <end position="361"/>
    </location>
</feature>
<feature type="transmembrane region" description="Helical" evidence="2">
    <location>
        <begin position="453"/>
        <end position="476"/>
    </location>
</feature>
<organism evidence="3 4">
    <name type="scientific">Nocardia vermiculata</name>
    <dbReference type="NCBI Taxonomy" id="257274"/>
    <lineage>
        <taxon>Bacteria</taxon>
        <taxon>Bacillati</taxon>
        <taxon>Actinomycetota</taxon>
        <taxon>Actinomycetes</taxon>
        <taxon>Mycobacteriales</taxon>
        <taxon>Nocardiaceae</taxon>
        <taxon>Nocardia</taxon>
    </lineage>
</organism>
<dbReference type="RefSeq" id="WP_067870559.1">
    <property type="nucleotide sequence ID" value="NZ_JAAXOP010000003.1"/>
</dbReference>
<feature type="transmembrane region" description="Helical" evidence="2">
    <location>
        <begin position="488"/>
        <end position="509"/>
    </location>
</feature>
<feature type="transmembrane region" description="Helical" evidence="2">
    <location>
        <begin position="373"/>
        <end position="394"/>
    </location>
</feature>
<feature type="region of interest" description="Disordered" evidence="1">
    <location>
        <begin position="1"/>
        <end position="93"/>
    </location>
</feature>
<keyword evidence="2" id="KW-1133">Transmembrane helix</keyword>
<dbReference type="EMBL" id="JAAXOP010000003">
    <property type="protein sequence ID" value="NKY49993.1"/>
    <property type="molecule type" value="Genomic_DNA"/>
</dbReference>
<evidence type="ECO:0000256" key="1">
    <source>
        <dbReference type="SAM" id="MobiDB-lite"/>
    </source>
</evidence>
<dbReference type="AlphaFoldDB" id="A0A846XSC2"/>
<accession>A0A846XSC2</accession>
<protein>
    <submittedName>
        <fullName evidence="3">DUF2142 domain-containing protein</fullName>
    </submittedName>
</protein>